<dbReference type="EC" id="3.5.1.14" evidence="3"/>
<keyword evidence="7 10" id="KW-0862">Zinc</keyword>
<dbReference type="InterPro" id="IPR002933">
    <property type="entry name" value="Peptidase_M20"/>
</dbReference>
<dbReference type="SUPFAM" id="SSF53187">
    <property type="entry name" value="Zn-dependent exopeptidases"/>
    <property type="match status" value="1"/>
</dbReference>
<comment type="caution">
    <text evidence="12">The sequence shown here is derived from an EMBL/GenBank/DDBJ whole genome shotgun (WGS) entry which is preliminary data.</text>
</comment>
<reference evidence="12" key="1">
    <citation type="submission" date="2021-03" db="EMBL/GenBank/DDBJ databases">
        <title>Chromosome level genome of the anhydrobiotic midge Polypedilum vanderplanki.</title>
        <authorList>
            <person name="Yoshida Y."/>
            <person name="Kikawada T."/>
            <person name="Gusev O."/>
        </authorList>
    </citation>
    <scope>NUCLEOTIDE SEQUENCE</scope>
    <source>
        <strain evidence="12">NIAS01</strain>
        <tissue evidence="12">Whole body or cell culture</tissue>
    </source>
</reference>
<dbReference type="GO" id="GO:0004046">
    <property type="term" value="F:aminoacylase activity"/>
    <property type="evidence" value="ECO:0007669"/>
    <property type="project" value="UniProtKB-EC"/>
</dbReference>
<dbReference type="Proteomes" id="UP001107558">
    <property type="component" value="Chromosome 1"/>
</dbReference>
<evidence type="ECO:0000256" key="8">
    <source>
        <dbReference type="ARBA" id="ARBA00029656"/>
    </source>
</evidence>
<proteinExistence type="inferred from homology"/>
<dbReference type="OrthoDB" id="3064516at2759"/>
<dbReference type="FunFam" id="1.10.150.900:FF:000001">
    <property type="entry name" value="Aminoacylase-1, putative"/>
    <property type="match status" value="1"/>
</dbReference>
<dbReference type="Gene3D" id="3.30.70.360">
    <property type="match status" value="1"/>
</dbReference>
<dbReference type="InterPro" id="IPR052083">
    <property type="entry name" value="Aminoacylase-1_M20A"/>
</dbReference>
<evidence type="ECO:0000256" key="1">
    <source>
        <dbReference type="ARBA" id="ARBA00004496"/>
    </source>
</evidence>
<feature type="binding site" evidence="10">
    <location>
        <position position="146"/>
    </location>
    <ligand>
        <name>Zn(2+)</name>
        <dbReference type="ChEBI" id="CHEBI:29105"/>
        <label>2</label>
    </ligand>
</feature>
<gene>
    <name evidence="12" type="ORF">PVAND_012612</name>
</gene>
<dbReference type="NCBIfam" id="TIGR01880">
    <property type="entry name" value="Ac-peptdase-euk"/>
    <property type="match status" value="1"/>
</dbReference>
<evidence type="ECO:0000256" key="10">
    <source>
        <dbReference type="PIRSR" id="PIRSR036696-2"/>
    </source>
</evidence>
<evidence type="ECO:0000256" key="4">
    <source>
        <dbReference type="ARBA" id="ARBA00022490"/>
    </source>
</evidence>
<accession>A0A9J6CNY6</accession>
<comment type="cofactor">
    <cofactor evidence="10">
        <name>Zn(2+)</name>
        <dbReference type="ChEBI" id="CHEBI:29105"/>
    </cofactor>
    <text evidence="10">Binds 2 Zn(2+) ions per subunit.</text>
</comment>
<evidence type="ECO:0000256" key="2">
    <source>
        <dbReference type="ARBA" id="ARBA00006247"/>
    </source>
</evidence>
<evidence type="ECO:0000313" key="12">
    <source>
        <dbReference type="EMBL" id="KAG5683326.1"/>
    </source>
</evidence>
<keyword evidence="13" id="KW-1185">Reference proteome</keyword>
<organism evidence="12 13">
    <name type="scientific">Polypedilum vanderplanki</name>
    <name type="common">Sleeping chironomid midge</name>
    <dbReference type="NCBI Taxonomy" id="319348"/>
    <lineage>
        <taxon>Eukaryota</taxon>
        <taxon>Metazoa</taxon>
        <taxon>Ecdysozoa</taxon>
        <taxon>Arthropoda</taxon>
        <taxon>Hexapoda</taxon>
        <taxon>Insecta</taxon>
        <taxon>Pterygota</taxon>
        <taxon>Neoptera</taxon>
        <taxon>Endopterygota</taxon>
        <taxon>Diptera</taxon>
        <taxon>Nematocera</taxon>
        <taxon>Chironomoidea</taxon>
        <taxon>Chironomidae</taxon>
        <taxon>Chironominae</taxon>
        <taxon>Polypedilum</taxon>
        <taxon>Polypedilum</taxon>
    </lineage>
</organism>
<sequence length="400" mass="45628">MSAYESNEEIQIFREYLRIPSVHPNIDYEPCVEFLRRQASDLDLEFRVEYPKTEKKPVVILTWIGTQPELPSIILNSHMDVVPVFEEFWTHKPFDADIDENGKIFARGSQDMKCVGTQYLGALRYFKRNNIQFKRTIHATFLPEEEVGGVEGMRDFIHTDSFKKLNAGFSLDEGIASPTDTFNVFYAERSIWHIQFEIPGNPGHGSLLLKNTAGEKLEKLLNRFIEFRDSQVKRLAENPDLLIGDVTTVNVTQIHGGVQSNVIPPEFKMVIDARLALDVNHAEFENMIKKWCEEAGEGIKFDYEQKQPKVEATKTDKSNPYFTAFKSAIDELGLDIKLQVFPGGTDSRYLRGVGIPAIGFSPMNNTPVLLHDNDEFLRADVYLKGIEIYKKIISNIANLD</sequence>
<evidence type="ECO:0000313" key="13">
    <source>
        <dbReference type="Proteomes" id="UP001107558"/>
    </source>
</evidence>
<feature type="binding site" evidence="10">
    <location>
        <position position="111"/>
    </location>
    <ligand>
        <name>Zn(2+)</name>
        <dbReference type="ChEBI" id="CHEBI:29105"/>
        <label>1</label>
    </ligand>
</feature>
<dbReference type="GO" id="GO:0005737">
    <property type="term" value="C:cytoplasm"/>
    <property type="evidence" value="ECO:0007669"/>
    <property type="project" value="UniProtKB-SubCell"/>
</dbReference>
<dbReference type="Gene3D" id="1.10.150.900">
    <property type="match status" value="1"/>
</dbReference>
<dbReference type="AlphaFoldDB" id="A0A9J6CNY6"/>
<keyword evidence="5 10" id="KW-0479">Metal-binding</keyword>
<comment type="similarity">
    <text evidence="2">Belongs to the peptidase M20A family.</text>
</comment>
<dbReference type="Gene3D" id="3.40.630.10">
    <property type="entry name" value="Zn peptidases"/>
    <property type="match status" value="1"/>
</dbReference>
<evidence type="ECO:0000256" key="6">
    <source>
        <dbReference type="ARBA" id="ARBA00022801"/>
    </source>
</evidence>
<dbReference type="PIRSF" id="PIRSF036696">
    <property type="entry name" value="ACY-1"/>
    <property type="match status" value="1"/>
</dbReference>
<feature type="binding site" evidence="10">
    <location>
        <position position="111"/>
    </location>
    <ligand>
        <name>Zn(2+)</name>
        <dbReference type="ChEBI" id="CHEBI:29105"/>
        <label>2</label>
    </ligand>
</feature>
<evidence type="ECO:0000256" key="3">
    <source>
        <dbReference type="ARBA" id="ARBA00011913"/>
    </source>
</evidence>
<protein>
    <recommendedName>
        <fullName evidence="3">N-acyl-aliphatic-L-amino acid amidohydrolase</fullName>
        <ecNumber evidence="3">3.5.1.14</ecNumber>
    </recommendedName>
    <alternativeName>
        <fullName evidence="8">N-acyl-L-amino-acid amidohydrolase</fullName>
    </alternativeName>
</protein>
<feature type="active site" description="Proton acceptor" evidence="9">
    <location>
        <position position="145"/>
    </location>
</feature>
<feature type="active site" evidence="9">
    <location>
        <position position="80"/>
    </location>
</feature>
<comment type="subcellular location">
    <subcellularLocation>
        <location evidence="1">Cytoplasm</location>
    </subcellularLocation>
</comment>
<feature type="binding site" evidence="10">
    <location>
        <position position="371"/>
    </location>
    <ligand>
        <name>Zn(2+)</name>
        <dbReference type="ChEBI" id="CHEBI:29105"/>
        <label>2</label>
    </ligand>
</feature>
<dbReference type="GO" id="GO:0046872">
    <property type="term" value="F:metal ion binding"/>
    <property type="evidence" value="ECO:0007669"/>
    <property type="project" value="UniProtKB-KW"/>
</dbReference>
<dbReference type="InterPro" id="IPR011650">
    <property type="entry name" value="Peptidase_M20_dimer"/>
</dbReference>
<evidence type="ECO:0000256" key="9">
    <source>
        <dbReference type="PIRSR" id="PIRSR036696-1"/>
    </source>
</evidence>
<dbReference type="InterPro" id="IPR010159">
    <property type="entry name" value="N-acyl_aa_amidohydrolase"/>
</dbReference>
<keyword evidence="6" id="KW-0378">Hydrolase</keyword>
<dbReference type="CDD" id="cd05646">
    <property type="entry name" value="M20_AcylaseI_like"/>
    <property type="match status" value="1"/>
</dbReference>
<dbReference type="FunFam" id="3.40.630.10:FF:000019">
    <property type="entry name" value="Aminoacylase 1"/>
    <property type="match status" value="1"/>
</dbReference>
<dbReference type="InterPro" id="IPR036264">
    <property type="entry name" value="Bact_exopeptidase_dim_dom"/>
</dbReference>
<dbReference type="Pfam" id="PF07687">
    <property type="entry name" value="M20_dimer"/>
    <property type="match status" value="1"/>
</dbReference>
<dbReference type="EMBL" id="JADBJN010000001">
    <property type="protein sequence ID" value="KAG5683326.1"/>
    <property type="molecule type" value="Genomic_DNA"/>
</dbReference>
<feature type="domain" description="Peptidase M20 dimerisation" evidence="11">
    <location>
        <begin position="186"/>
        <end position="297"/>
    </location>
</feature>
<dbReference type="PANTHER" id="PTHR45892:SF1">
    <property type="entry name" value="AMINOACYLASE-1"/>
    <property type="match status" value="1"/>
</dbReference>
<dbReference type="GO" id="GO:0006520">
    <property type="term" value="P:amino acid metabolic process"/>
    <property type="evidence" value="ECO:0007669"/>
    <property type="project" value="InterPro"/>
</dbReference>
<evidence type="ECO:0000256" key="7">
    <source>
        <dbReference type="ARBA" id="ARBA00022833"/>
    </source>
</evidence>
<dbReference type="SUPFAM" id="SSF55031">
    <property type="entry name" value="Bacterial exopeptidase dimerisation domain"/>
    <property type="match status" value="1"/>
</dbReference>
<dbReference type="Pfam" id="PF01546">
    <property type="entry name" value="Peptidase_M20"/>
    <property type="match status" value="1"/>
</dbReference>
<evidence type="ECO:0000259" key="11">
    <source>
        <dbReference type="Pfam" id="PF07687"/>
    </source>
</evidence>
<name>A0A9J6CNY6_POLVA</name>
<dbReference type="FunFam" id="3.30.70.360:FF:000005">
    <property type="entry name" value="Putative Aminoacylase-1"/>
    <property type="match status" value="1"/>
</dbReference>
<dbReference type="PANTHER" id="PTHR45892">
    <property type="entry name" value="AMINOACYLASE-1"/>
    <property type="match status" value="1"/>
</dbReference>
<evidence type="ECO:0000256" key="5">
    <source>
        <dbReference type="ARBA" id="ARBA00022723"/>
    </source>
</evidence>
<feature type="binding site" evidence="10">
    <location>
        <position position="78"/>
    </location>
    <ligand>
        <name>Zn(2+)</name>
        <dbReference type="ChEBI" id="CHEBI:29105"/>
        <label>1</label>
    </ligand>
</feature>
<keyword evidence="4" id="KW-0963">Cytoplasm</keyword>
<feature type="binding site" evidence="10">
    <location>
        <position position="173"/>
    </location>
    <ligand>
        <name>Zn(2+)</name>
        <dbReference type="ChEBI" id="CHEBI:29105"/>
        <label>1</label>
    </ligand>
</feature>